<protein>
    <recommendedName>
        <fullName evidence="1">RNase H type-1 domain-containing protein</fullName>
    </recommendedName>
</protein>
<proteinExistence type="predicted"/>
<dbReference type="InterPro" id="IPR036397">
    <property type="entry name" value="RNaseH_sf"/>
</dbReference>
<keyword evidence="3" id="KW-1185">Reference proteome</keyword>
<reference evidence="2 3" key="1">
    <citation type="journal article" date="2024" name="Plant Biotechnol. J.">
        <title>Dendrobium thyrsiflorum genome and its molecular insights into genes involved in important horticultural traits.</title>
        <authorList>
            <person name="Chen B."/>
            <person name="Wang J.Y."/>
            <person name="Zheng P.J."/>
            <person name="Li K.L."/>
            <person name="Liang Y.M."/>
            <person name="Chen X.F."/>
            <person name="Zhang C."/>
            <person name="Zhao X."/>
            <person name="He X."/>
            <person name="Zhang G.Q."/>
            <person name="Liu Z.J."/>
            <person name="Xu Q."/>
        </authorList>
    </citation>
    <scope>NUCLEOTIDE SEQUENCE [LARGE SCALE GENOMIC DNA]</scope>
    <source>
        <strain evidence="2">GZMU011</strain>
    </source>
</reference>
<gene>
    <name evidence="2" type="ORF">M5K25_006836</name>
</gene>
<organism evidence="2 3">
    <name type="scientific">Dendrobium thyrsiflorum</name>
    <name type="common">Pinecone-like raceme dendrobium</name>
    <name type="synonym">Orchid</name>
    <dbReference type="NCBI Taxonomy" id="117978"/>
    <lineage>
        <taxon>Eukaryota</taxon>
        <taxon>Viridiplantae</taxon>
        <taxon>Streptophyta</taxon>
        <taxon>Embryophyta</taxon>
        <taxon>Tracheophyta</taxon>
        <taxon>Spermatophyta</taxon>
        <taxon>Magnoliopsida</taxon>
        <taxon>Liliopsida</taxon>
        <taxon>Asparagales</taxon>
        <taxon>Orchidaceae</taxon>
        <taxon>Epidendroideae</taxon>
        <taxon>Malaxideae</taxon>
        <taxon>Dendrobiinae</taxon>
        <taxon>Dendrobium</taxon>
    </lineage>
</organism>
<dbReference type="InterPro" id="IPR002156">
    <property type="entry name" value="RNaseH_domain"/>
</dbReference>
<comment type="caution">
    <text evidence="2">The sequence shown here is derived from an EMBL/GenBank/DDBJ whole genome shotgun (WGS) entry which is preliminary data.</text>
</comment>
<evidence type="ECO:0000259" key="1">
    <source>
        <dbReference type="Pfam" id="PF13456"/>
    </source>
</evidence>
<evidence type="ECO:0000313" key="3">
    <source>
        <dbReference type="Proteomes" id="UP001552299"/>
    </source>
</evidence>
<accession>A0ABD0VJV3</accession>
<dbReference type="Proteomes" id="UP001552299">
    <property type="component" value="Unassembled WGS sequence"/>
</dbReference>
<dbReference type="Gene3D" id="3.30.420.10">
    <property type="entry name" value="Ribonuclease H-like superfamily/Ribonuclease H"/>
    <property type="match status" value="1"/>
</dbReference>
<dbReference type="Pfam" id="PF13456">
    <property type="entry name" value="RVT_3"/>
    <property type="match status" value="1"/>
</dbReference>
<dbReference type="PANTHER" id="PTHR47723:SF19">
    <property type="entry name" value="POLYNUCLEOTIDYL TRANSFERASE, RIBONUCLEASE H-LIKE SUPERFAMILY PROTEIN"/>
    <property type="match status" value="1"/>
</dbReference>
<dbReference type="AlphaFoldDB" id="A0ABD0VJV3"/>
<feature type="domain" description="RNase H type-1" evidence="1">
    <location>
        <begin position="101"/>
        <end position="178"/>
    </location>
</feature>
<evidence type="ECO:0000313" key="2">
    <source>
        <dbReference type="EMBL" id="KAL0922813.1"/>
    </source>
</evidence>
<dbReference type="EMBL" id="JANQDX010000006">
    <property type="protein sequence ID" value="KAL0922813.1"/>
    <property type="molecule type" value="Genomic_DNA"/>
</dbReference>
<sequence length="181" mass="20376">MWRIFKKGLHRSLRAQVGGASCIVMRFTNAGGIRTQRSMDGHALLLWLWRLPFWSLTRNRTFIHPEHWGTIPPIGLVASSSWCPPRPLPSSFLCPGWLKVNVDGALLQLNCRGIGLVLRDDVGEPLVAAGWGVKHWDSTQVELQAILYINGILEAWMFEKKGIIVEGDSAGIINFMQQYKN</sequence>
<name>A0ABD0VJV3_DENTH</name>
<dbReference type="InterPro" id="IPR053151">
    <property type="entry name" value="RNase_H-like"/>
</dbReference>
<dbReference type="PANTHER" id="PTHR47723">
    <property type="entry name" value="OS05G0353850 PROTEIN"/>
    <property type="match status" value="1"/>
</dbReference>